<reference evidence="1 2" key="1">
    <citation type="journal article" date="2022" name="Nat. Genet.">
        <title>Improved pea reference genome and pan-genome highlight genomic features and evolutionary characteristics.</title>
        <authorList>
            <person name="Yang T."/>
            <person name="Liu R."/>
            <person name="Luo Y."/>
            <person name="Hu S."/>
            <person name="Wang D."/>
            <person name="Wang C."/>
            <person name="Pandey M.K."/>
            <person name="Ge S."/>
            <person name="Xu Q."/>
            <person name="Li N."/>
            <person name="Li G."/>
            <person name="Huang Y."/>
            <person name="Saxena R.K."/>
            <person name="Ji Y."/>
            <person name="Li M."/>
            <person name="Yan X."/>
            <person name="He Y."/>
            <person name="Liu Y."/>
            <person name="Wang X."/>
            <person name="Xiang C."/>
            <person name="Varshney R.K."/>
            <person name="Ding H."/>
            <person name="Gao S."/>
            <person name="Zong X."/>
        </authorList>
    </citation>
    <scope>NUCLEOTIDE SEQUENCE [LARGE SCALE GENOMIC DNA]</scope>
    <source>
        <strain evidence="1 2">cv. Zhongwan 6</strain>
    </source>
</reference>
<dbReference type="EMBL" id="JAMSHJ010000005">
    <property type="protein sequence ID" value="KAI5405753.1"/>
    <property type="molecule type" value="Genomic_DNA"/>
</dbReference>
<proteinExistence type="predicted"/>
<keyword evidence="2" id="KW-1185">Reference proteome</keyword>
<comment type="caution">
    <text evidence="1">The sequence shown here is derived from an EMBL/GenBank/DDBJ whole genome shotgun (WGS) entry which is preliminary data.</text>
</comment>
<name>A0A9D4WQH5_PEA</name>
<dbReference type="Proteomes" id="UP001058974">
    <property type="component" value="Chromosome 5"/>
</dbReference>
<dbReference type="Gramene" id="Psat05G0249700-T1">
    <property type="protein sequence ID" value="KAI5405753.1"/>
    <property type="gene ID" value="KIW84_052497"/>
</dbReference>
<evidence type="ECO:0000313" key="2">
    <source>
        <dbReference type="Proteomes" id="UP001058974"/>
    </source>
</evidence>
<dbReference type="AlphaFoldDB" id="A0A9D4WQH5"/>
<accession>A0A9D4WQH5</accession>
<gene>
    <name evidence="1" type="ORF">KIW84_052497</name>
</gene>
<protein>
    <submittedName>
        <fullName evidence="1">Uncharacterized protein</fullName>
    </submittedName>
</protein>
<organism evidence="1 2">
    <name type="scientific">Pisum sativum</name>
    <name type="common">Garden pea</name>
    <name type="synonym">Lathyrus oleraceus</name>
    <dbReference type="NCBI Taxonomy" id="3888"/>
    <lineage>
        <taxon>Eukaryota</taxon>
        <taxon>Viridiplantae</taxon>
        <taxon>Streptophyta</taxon>
        <taxon>Embryophyta</taxon>
        <taxon>Tracheophyta</taxon>
        <taxon>Spermatophyta</taxon>
        <taxon>Magnoliopsida</taxon>
        <taxon>eudicotyledons</taxon>
        <taxon>Gunneridae</taxon>
        <taxon>Pentapetalae</taxon>
        <taxon>rosids</taxon>
        <taxon>fabids</taxon>
        <taxon>Fabales</taxon>
        <taxon>Fabaceae</taxon>
        <taxon>Papilionoideae</taxon>
        <taxon>50 kb inversion clade</taxon>
        <taxon>NPAAA clade</taxon>
        <taxon>Hologalegina</taxon>
        <taxon>IRL clade</taxon>
        <taxon>Fabeae</taxon>
        <taxon>Lathyrus</taxon>
    </lineage>
</organism>
<sequence length="121" mass="14281">MLIKQQVYDLASNDGAVYPDLVQEFFHTFNIVYDEDDNMFMTAKVKGNEIELSMEELGSFLCIPSKGEEISHDMKRDSEIWKDFKCMDYYFSITRYSQEEILGRSNTFTPRFHRLAKNLSH</sequence>
<evidence type="ECO:0000313" key="1">
    <source>
        <dbReference type="EMBL" id="KAI5405753.1"/>
    </source>
</evidence>